<feature type="transmembrane region" description="Helical" evidence="5">
    <location>
        <begin position="206"/>
        <end position="230"/>
    </location>
</feature>
<dbReference type="CDD" id="cd00333">
    <property type="entry name" value="MIP"/>
    <property type="match status" value="1"/>
</dbReference>
<dbReference type="InterPro" id="IPR000425">
    <property type="entry name" value="MIP"/>
</dbReference>
<protein>
    <submittedName>
        <fullName evidence="6">MIP/aquaporin family protein</fullName>
    </submittedName>
</protein>
<feature type="transmembrane region" description="Helical" evidence="5">
    <location>
        <begin position="90"/>
        <end position="110"/>
    </location>
</feature>
<dbReference type="Pfam" id="PF00230">
    <property type="entry name" value="MIP"/>
    <property type="match status" value="1"/>
</dbReference>
<keyword evidence="5" id="KW-0812">Transmembrane</keyword>
<sequence length="299" mass="30994">MVGDLPRRLVAEAIGTMLLVLFGAGSVVAALVMGNGRLDYPGLGIISLSFAIVVALVIYAFGTTSGAHINPAVTIALAAGRRFPWAEVPFYIVAQLVGAFAGGLLIVGGFGRRAVTMGVGLTALGPGVNYGQGILLEALGTFLLLLTIMALAVDRRAPSGWAGWMIGLAVACEIFLIGPLTGGSINPARTFGPYLTTTLFGGNAPWALYGVYVAGPIIGAVLAVVVYDLVARPAREVPELVEQGAAGEIVGAGEPRSEMAEAAQGAVGDIPAARQPHDEQIRDRVGHGGRRRWHLGHRR</sequence>
<feature type="compositionally biased region" description="Basic residues" evidence="4">
    <location>
        <begin position="287"/>
        <end position="299"/>
    </location>
</feature>
<evidence type="ECO:0000313" key="6">
    <source>
        <dbReference type="EMBL" id="MFD1537025.1"/>
    </source>
</evidence>
<keyword evidence="5" id="KW-0472">Membrane</keyword>
<dbReference type="RefSeq" id="WP_219527961.1">
    <property type="nucleotide sequence ID" value="NZ_JAHKRM010000003.1"/>
</dbReference>
<feature type="transmembrane region" description="Helical" evidence="5">
    <location>
        <begin position="9"/>
        <end position="34"/>
    </location>
</feature>
<evidence type="ECO:0000256" key="1">
    <source>
        <dbReference type="ARBA" id="ARBA00004651"/>
    </source>
</evidence>
<dbReference type="PROSITE" id="PS00221">
    <property type="entry name" value="MIP"/>
    <property type="match status" value="1"/>
</dbReference>
<reference evidence="7" key="1">
    <citation type="journal article" date="2019" name="Int. J. Syst. Evol. Microbiol.">
        <title>The Global Catalogue of Microorganisms (GCM) 10K type strain sequencing project: providing services to taxonomists for standard genome sequencing and annotation.</title>
        <authorList>
            <consortium name="The Broad Institute Genomics Platform"/>
            <consortium name="The Broad Institute Genome Sequencing Center for Infectious Disease"/>
            <person name="Wu L."/>
            <person name="Ma J."/>
        </authorList>
    </citation>
    <scope>NUCLEOTIDE SEQUENCE [LARGE SCALE GENOMIC DNA]</scope>
    <source>
        <strain evidence="7">CGMCC 1.15399</strain>
    </source>
</reference>
<evidence type="ECO:0000256" key="3">
    <source>
        <dbReference type="ARBA" id="ARBA00022475"/>
    </source>
</evidence>
<name>A0ABW4G2R1_9ACTN</name>
<organism evidence="6 7">
    <name type="scientific">Nonomuraea guangzhouensis</name>
    <dbReference type="NCBI Taxonomy" id="1291555"/>
    <lineage>
        <taxon>Bacteria</taxon>
        <taxon>Bacillati</taxon>
        <taxon>Actinomycetota</taxon>
        <taxon>Actinomycetes</taxon>
        <taxon>Streptosporangiales</taxon>
        <taxon>Streptosporangiaceae</taxon>
        <taxon>Nonomuraea</taxon>
    </lineage>
</organism>
<dbReference type="InterPro" id="IPR022357">
    <property type="entry name" value="MIP_CS"/>
</dbReference>
<keyword evidence="5" id="KW-1133">Transmembrane helix</keyword>
<evidence type="ECO:0000256" key="4">
    <source>
        <dbReference type="SAM" id="MobiDB-lite"/>
    </source>
</evidence>
<dbReference type="PANTHER" id="PTHR19139:SF199">
    <property type="entry name" value="MIP17260P"/>
    <property type="match status" value="1"/>
</dbReference>
<dbReference type="EMBL" id="JBHUCM010000007">
    <property type="protein sequence ID" value="MFD1537025.1"/>
    <property type="molecule type" value="Genomic_DNA"/>
</dbReference>
<gene>
    <name evidence="6" type="ORF">ACFSJ0_08280</name>
</gene>
<comment type="similarity">
    <text evidence="2">Belongs to the MIP/aquaporin (TC 1.A.8) family.</text>
</comment>
<evidence type="ECO:0000313" key="7">
    <source>
        <dbReference type="Proteomes" id="UP001597097"/>
    </source>
</evidence>
<dbReference type="InterPro" id="IPR034294">
    <property type="entry name" value="Aquaporin_transptr"/>
</dbReference>
<accession>A0ABW4G2R1</accession>
<evidence type="ECO:0000256" key="2">
    <source>
        <dbReference type="ARBA" id="ARBA00006175"/>
    </source>
</evidence>
<feature type="region of interest" description="Disordered" evidence="4">
    <location>
        <begin position="273"/>
        <end position="299"/>
    </location>
</feature>
<dbReference type="PANTHER" id="PTHR19139">
    <property type="entry name" value="AQUAPORIN TRANSPORTER"/>
    <property type="match status" value="1"/>
</dbReference>
<comment type="subcellular location">
    <subcellularLocation>
        <location evidence="1">Cell membrane</location>
        <topology evidence="1">Multi-pass membrane protein</topology>
    </subcellularLocation>
</comment>
<dbReference type="NCBIfam" id="TIGR00861">
    <property type="entry name" value="MIP"/>
    <property type="match status" value="1"/>
</dbReference>
<evidence type="ECO:0000256" key="5">
    <source>
        <dbReference type="SAM" id="Phobius"/>
    </source>
</evidence>
<keyword evidence="7" id="KW-1185">Reference proteome</keyword>
<feature type="transmembrane region" description="Helical" evidence="5">
    <location>
        <begin position="130"/>
        <end position="153"/>
    </location>
</feature>
<proteinExistence type="inferred from homology"/>
<feature type="compositionally biased region" description="Basic and acidic residues" evidence="4">
    <location>
        <begin position="275"/>
        <end position="286"/>
    </location>
</feature>
<feature type="transmembrane region" description="Helical" evidence="5">
    <location>
        <begin position="40"/>
        <end position="61"/>
    </location>
</feature>
<comment type="caution">
    <text evidence="6">The sequence shown here is derived from an EMBL/GenBank/DDBJ whole genome shotgun (WGS) entry which is preliminary data.</text>
</comment>
<feature type="transmembrane region" description="Helical" evidence="5">
    <location>
        <begin position="165"/>
        <end position="186"/>
    </location>
</feature>
<dbReference type="Proteomes" id="UP001597097">
    <property type="component" value="Unassembled WGS sequence"/>
</dbReference>
<keyword evidence="3" id="KW-1003">Cell membrane</keyword>